<reference evidence="1 2" key="1">
    <citation type="journal article" date="2021" name="Angew. Chem. Int. Ed. Engl.">
        <title>A novel family of nonribosomal peptides modulate collective behavior in Pseudovibrio bacteria isolated from marine sponges.</title>
        <authorList>
            <person name="Ioca L.P."/>
            <person name="Dai Y."/>
            <person name="Kunakom S."/>
            <person name="Diaz-Espinosa J."/>
            <person name="Krunic A."/>
            <person name="Crnkovic C.M."/>
            <person name="Orjala J."/>
            <person name="Sanchez L.M."/>
            <person name="Ferreira A.G."/>
            <person name="Berlinck R.G.S."/>
            <person name="Eustaquio A.S."/>
        </authorList>
    </citation>
    <scope>NUCLEOTIDE SEQUENCE [LARGE SCALE GENOMIC DNA]</scope>
    <source>
        <strain evidence="1 2">Ab134</strain>
    </source>
</reference>
<accession>A0ABX8AUQ4</accession>
<sequence>MGICPQYNINEDFNLQLELGLDHVQTEDESRTLGKTTFAAAYTFGESGSDIVGASVAPITFAVLFMKSSLAEATKINKCYQPSRMLLFL</sequence>
<dbReference type="InterPro" id="IPR036998">
    <property type="entry name" value="Porin_LamB_sf"/>
</dbReference>
<gene>
    <name evidence="1" type="ORF">KGB56_06860</name>
</gene>
<dbReference type="SUPFAM" id="SSF56935">
    <property type="entry name" value="Porins"/>
    <property type="match status" value="1"/>
</dbReference>
<dbReference type="Gene3D" id="2.40.170.10">
    <property type="entry name" value="Porin, LamB type"/>
    <property type="match status" value="1"/>
</dbReference>
<proteinExistence type="predicted"/>
<keyword evidence="2" id="KW-1185">Reference proteome</keyword>
<protein>
    <submittedName>
        <fullName evidence="1">Uncharacterized protein</fullName>
    </submittedName>
</protein>
<dbReference type="EMBL" id="CP074126">
    <property type="protein sequence ID" value="QUS57977.1"/>
    <property type="molecule type" value="Genomic_DNA"/>
</dbReference>
<evidence type="ECO:0000313" key="1">
    <source>
        <dbReference type="EMBL" id="QUS57977.1"/>
    </source>
</evidence>
<evidence type="ECO:0000313" key="2">
    <source>
        <dbReference type="Proteomes" id="UP000680706"/>
    </source>
</evidence>
<name>A0ABX8AUQ4_9HYPH</name>
<dbReference type="Proteomes" id="UP000680706">
    <property type="component" value="Chromosome"/>
</dbReference>
<organism evidence="1 2">
    <name type="scientific">Pseudovibrio brasiliensis</name>
    <dbReference type="NCBI Taxonomy" id="1898042"/>
    <lineage>
        <taxon>Bacteria</taxon>
        <taxon>Pseudomonadati</taxon>
        <taxon>Pseudomonadota</taxon>
        <taxon>Alphaproteobacteria</taxon>
        <taxon>Hyphomicrobiales</taxon>
        <taxon>Stappiaceae</taxon>
        <taxon>Pseudovibrio</taxon>
    </lineage>
</organism>